<dbReference type="EMBL" id="CP118868">
    <property type="protein sequence ID" value="WEG36176.1"/>
    <property type="molecule type" value="Genomic_DNA"/>
</dbReference>
<dbReference type="Gene3D" id="2.60.120.10">
    <property type="entry name" value="Jelly Rolls"/>
    <property type="match status" value="1"/>
</dbReference>
<proteinExistence type="predicted"/>
<keyword evidence="3" id="KW-1185">Reference proteome</keyword>
<gene>
    <name evidence="2" type="ORF">PYS61_03130</name>
</gene>
<accession>A0ABY8C647</accession>
<evidence type="ECO:0000313" key="2">
    <source>
        <dbReference type="EMBL" id="WEG36176.1"/>
    </source>
</evidence>
<reference evidence="2 3" key="1">
    <citation type="submission" date="2023-02" db="EMBL/GenBank/DDBJ databases">
        <title>Novel Oscillospiraceae bacterial genomes.</title>
        <authorList>
            <person name="Srinivasan S."/>
            <person name="Austin M.N."/>
            <person name="Fiedler T.L."/>
            <person name="Strenk S.M."/>
            <person name="Agnew K.J."/>
            <person name="Nagana Gowda G.A."/>
            <person name="Raftery D."/>
            <person name="Beamer M.A."/>
            <person name="Achilles S.L."/>
            <person name="Wiesenfeld H.C."/>
            <person name="Fredricks D.N."/>
            <person name="Hillier S.L."/>
        </authorList>
    </citation>
    <scope>NUCLEOTIDE SEQUENCE [LARGE SCALE GENOMIC DNA]</scope>
    <source>
        <strain evidence="2 3">CHIC02 1186E3-8</strain>
    </source>
</reference>
<dbReference type="CDD" id="cd06121">
    <property type="entry name" value="cupin_YML079wp"/>
    <property type="match status" value="1"/>
</dbReference>
<dbReference type="InterPro" id="IPR009327">
    <property type="entry name" value="Cupin_DUF985"/>
</dbReference>
<dbReference type="PANTHER" id="PTHR33387:SF3">
    <property type="entry name" value="DUF985 DOMAIN-CONTAINING PROTEIN"/>
    <property type="match status" value="1"/>
</dbReference>
<dbReference type="InterPro" id="IPR014710">
    <property type="entry name" value="RmlC-like_jellyroll"/>
</dbReference>
<organism evidence="2 3">
    <name type="scientific">Amygdalobacter indicium</name>
    <dbReference type="NCBI Taxonomy" id="3029272"/>
    <lineage>
        <taxon>Bacteria</taxon>
        <taxon>Bacillati</taxon>
        <taxon>Bacillota</taxon>
        <taxon>Clostridia</taxon>
        <taxon>Eubacteriales</taxon>
        <taxon>Oscillospiraceae</taxon>
        <taxon>Amygdalobacter</taxon>
    </lineage>
</organism>
<evidence type="ECO:0000259" key="1">
    <source>
        <dbReference type="Pfam" id="PF06172"/>
    </source>
</evidence>
<dbReference type="Proteomes" id="UP001220478">
    <property type="component" value="Chromosome"/>
</dbReference>
<dbReference type="InterPro" id="IPR039935">
    <property type="entry name" value="YML079W-like"/>
</dbReference>
<feature type="domain" description="DUF985" evidence="1">
    <location>
        <begin position="10"/>
        <end position="139"/>
    </location>
</feature>
<dbReference type="PANTHER" id="PTHR33387">
    <property type="entry name" value="RMLC-LIKE JELLY ROLL FOLD PROTEIN"/>
    <property type="match status" value="1"/>
</dbReference>
<dbReference type="RefSeq" id="WP_315572207.1">
    <property type="nucleotide sequence ID" value="NZ_CP118868.1"/>
</dbReference>
<sequence>MNSRAEYLYRVLNMKMLPEEGTFYSEISKSEQKNAAGEPLYSLMYGLYTDVPCSQSYFHQLEQEEIWQFYEGDPIELHLLQTDGSYQKIILGSEPSLGQTRSAVIAPYTHQAAALQAGGKYALYACMVVPAFNYRRFHLSNASELQAKYPQAADVIRKMTAAVQANSVPDLKLPGNKL</sequence>
<name>A0ABY8C647_9FIRM</name>
<dbReference type="Pfam" id="PF06172">
    <property type="entry name" value="Cupin_5"/>
    <property type="match status" value="1"/>
</dbReference>
<dbReference type="SUPFAM" id="SSF51182">
    <property type="entry name" value="RmlC-like cupins"/>
    <property type="match status" value="1"/>
</dbReference>
<evidence type="ECO:0000313" key="3">
    <source>
        <dbReference type="Proteomes" id="UP001220478"/>
    </source>
</evidence>
<protein>
    <submittedName>
        <fullName evidence="2">Cupin domain-containing protein</fullName>
    </submittedName>
</protein>
<dbReference type="InterPro" id="IPR011051">
    <property type="entry name" value="RmlC_Cupin_sf"/>
</dbReference>